<dbReference type="GO" id="GO:0006457">
    <property type="term" value="P:protein folding"/>
    <property type="evidence" value="ECO:0007669"/>
    <property type="project" value="TreeGrafter"/>
</dbReference>
<gene>
    <name evidence="7" type="primary">LOC107417637</name>
</gene>
<dbReference type="InterPro" id="IPR000048">
    <property type="entry name" value="IQ_motif_EF-hand-BS"/>
</dbReference>
<dbReference type="GO" id="GO:0051087">
    <property type="term" value="F:protein-folding chaperone binding"/>
    <property type="evidence" value="ECO:0007669"/>
    <property type="project" value="InterPro"/>
</dbReference>
<sequence length="424" mass="47218">MMESPFFRSHWNNFPLRSVYSPSVRQVPVQRQSKPTTPKVVSVPVHFVSSERTTSDSALKIQKVFRGFLVRKSVKKIASIRREVNEIEKRISKQETVELIREDSKESLRVNETLMNLLFRLDSVTGVDSGVRECRKAVIKKVIALQERMDSIVAGDQTSGGDAIDETLESNQAAEMKVVDEVAENPSELQAEAPEAECSSTLLADCANSSEIDKDRAPEIEESVTEAAKACVLEPLDQDKSLSNPKIETEALYLKDESQEKVEAIENEESIGDPNGSTEEKLGTNCETESQSGSSPNPQGVIEGEEENSLVKENDGMEVVQDGKNEEKVEENCTIGDGENTKKNKDLLERMIEDNDRMMGLMAELFQRNEMQTKLLSSLSQRVGLLEKAFVCDKLRKKKKRCASGTVDCLEKSEDSTKKCGGKR</sequence>
<protein>
    <submittedName>
        <fullName evidence="7">BAG family molecular chaperone regulator 6</fullName>
    </submittedName>
</protein>
<evidence type="ECO:0000256" key="3">
    <source>
        <dbReference type="SAM" id="Coils"/>
    </source>
</evidence>
<feature type="coiled-coil region" evidence="3">
    <location>
        <begin position="70"/>
        <end position="97"/>
    </location>
</feature>
<keyword evidence="2" id="KW-0143">Chaperone</keyword>
<dbReference type="InterPro" id="IPR040400">
    <property type="entry name" value="BAG5/6/7/8"/>
</dbReference>
<accession>A0A6P3ZMP9</accession>
<dbReference type="RefSeq" id="XP_015881739.3">
    <property type="nucleotide sequence ID" value="XM_016026253.4"/>
</dbReference>
<feature type="compositionally biased region" description="Polar residues" evidence="4">
    <location>
        <begin position="285"/>
        <end position="298"/>
    </location>
</feature>
<feature type="region of interest" description="Disordered" evidence="4">
    <location>
        <begin position="266"/>
        <end position="341"/>
    </location>
</feature>
<keyword evidence="3" id="KW-0175">Coiled coil</keyword>
<evidence type="ECO:0000313" key="6">
    <source>
        <dbReference type="Proteomes" id="UP001652623"/>
    </source>
</evidence>
<dbReference type="GO" id="GO:0009506">
    <property type="term" value="C:plasmodesma"/>
    <property type="evidence" value="ECO:0007669"/>
    <property type="project" value="TreeGrafter"/>
</dbReference>
<organism evidence="6 7">
    <name type="scientific">Ziziphus jujuba</name>
    <name type="common">Chinese jujube</name>
    <name type="synonym">Ziziphus sativa</name>
    <dbReference type="NCBI Taxonomy" id="326968"/>
    <lineage>
        <taxon>Eukaryota</taxon>
        <taxon>Viridiplantae</taxon>
        <taxon>Streptophyta</taxon>
        <taxon>Embryophyta</taxon>
        <taxon>Tracheophyta</taxon>
        <taxon>Spermatophyta</taxon>
        <taxon>Magnoliopsida</taxon>
        <taxon>eudicotyledons</taxon>
        <taxon>Gunneridae</taxon>
        <taxon>Pentapetalae</taxon>
        <taxon>rosids</taxon>
        <taxon>fabids</taxon>
        <taxon>Rosales</taxon>
        <taxon>Rhamnaceae</taxon>
        <taxon>Paliureae</taxon>
        <taxon>Ziziphus</taxon>
    </lineage>
</organism>
<dbReference type="PROSITE" id="PS51035">
    <property type="entry name" value="BAG"/>
    <property type="match status" value="1"/>
</dbReference>
<dbReference type="InParanoid" id="A0A6P3ZMP9"/>
<evidence type="ECO:0000256" key="4">
    <source>
        <dbReference type="SAM" id="MobiDB-lite"/>
    </source>
</evidence>
<evidence type="ECO:0000256" key="2">
    <source>
        <dbReference type="ARBA" id="ARBA00023186"/>
    </source>
</evidence>
<dbReference type="PANTHER" id="PTHR33322:SF4">
    <property type="entry name" value="BAG DOMAIN CONTAINING PROTEIN, EXPRESSED"/>
    <property type="match status" value="1"/>
</dbReference>
<dbReference type="PROSITE" id="PS50096">
    <property type="entry name" value="IQ"/>
    <property type="match status" value="1"/>
</dbReference>
<dbReference type="SUPFAM" id="SSF63491">
    <property type="entry name" value="BAG domain"/>
    <property type="match status" value="1"/>
</dbReference>
<dbReference type="InterPro" id="IPR003103">
    <property type="entry name" value="BAG_domain"/>
</dbReference>
<dbReference type="Pfam" id="PF00612">
    <property type="entry name" value="IQ"/>
    <property type="match status" value="1"/>
</dbReference>
<reference evidence="7" key="1">
    <citation type="submission" date="2025-08" db="UniProtKB">
        <authorList>
            <consortium name="RefSeq"/>
        </authorList>
    </citation>
    <scope>IDENTIFICATION</scope>
    <source>
        <tissue evidence="7">Seedling</tissue>
    </source>
</reference>
<name>A0A6P3ZMP9_ZIZJJ</name>
<dbReference type="SMART" id="SM00264">
    <property type="entry name" value="BAG"/>
    <property type="match status" value="1"/>
</dbReference>
<keyword evidence="6" id="KW-1185">Reference proteome</keyword>
<dbReference type="Pfam" id="PF02179">
    <property type="entry name" value="BAG"/>
    <property type="match status" value="1"/>
</dbReference>
<dbReference type="CDD" id="cd23767">
    <property type="entry name" value="IQCD"/>
    <property type="match status" value="1"/>
</dbReference>
<dbReference type="GeneID" id="107417637"/>
<dbReference type="SMART" id="SM00015">
    <property type="entry name" value="IQ"/>
    <property type="match status" value="1"/>
</dbReference>
<dbReference type="GO" id="GO:0005516">
    <property type="term" value="F:calmodulin binding"/>
    <property type="evidence" value="ECO:0007669"/>
    <property type="project" value="UniProtKB-KW"/>
</dbReference>
<dbReference type="Gene3D" id="1.20.58.120">
    <property type="entry name" value="BAG domain"/>
    <property type="match status" value="1"/>
</dbReference>
<feature type="domain" description="BAG" evidence="5">
    <location>
        <begin position="76"/>
        <end position="153"/>
    </location>
</feature>
<dbReference type="KEGG" id="zju:107417637"/>
<evidence type="ECO:0000256" key="1">
    <source>
        <dbReference type="ARBA" id="ARBA00022860"/>
    </source>
</evidence>
<dbReference type="PANTHER" id="PTHR33322">
    <property type="entry name" value="BAG DOMAIN CONTAINING PROTEIN, EXPRESSED"/>
    <property type="match status" value="1"/>
</dbReference>
<feature type="compositionally biased region" description="Basic and acidic residues" evidence="4">
    <location>
        <begin position="309"/>
        <end position="331"/>
    </location>
</feature>
<evidence type="ECO:0000313" key="7">
    <source>
        <dbReference type="RefSeq" id="XP_015881739.3"/>
    </source>
</evidence>
<dbReference type="InterPro" id="IPR036533">
    <property type="entry name" value="BAG_dom_sf"/>
</dbReference>
<proteinExistence type="predicted"/>
<dbReference type="AlphaFoldDB" id="A0A6P3ZMP9"/>
<evidence type="ECO:0000259" key="5">
    <source>
        <dbReference type="PROSITE" id="PS51035"/>
    </source>
</evidence>
<dbReference type="Proteomes" id="UP001652623">
    <property type="component" value="Chromosome 12"/>
</dbReference>
<keyword evidence="1" id="KW-0112">Calmodulin-binding</keyword>